<comment type="subcellular location">
    <subcellularLocation>
        <location evidence="1">Nucleus</location>
    </subcellularLocation>
</comment>
<dbReference type="EMBL" id="KN753337">
    <property type="protein sequence ID" value="KIH49465.1"/>
    <property type="molecule type" value="Genomic_DNA"/>
</dbReference>
<dbReference type="AlphaFoldDB" id="A0A0C2FLJ7"/>
<sequence>MGREKKKEEDEDSGDAVQDVYVVEAVINKRKAKDGKVEYLLKWQGFPLEESTWEPEENVACHELIAEFERKRSKVEKKEPSAGSEKREEKQLHRIIGLTDSPGELHFLIKWKDHTADLVPAKEANVKYPQEVIRFYEERLKL</sequence>
<keyword evidence="2" id="KW-0539">Nucleus</keyword>
<feature type="region of interest" description="Disordered" evidence="3">
    <location>
        <begin position="72"/>
        <end position="95"/>
    </location>
</feature>
<dbReference type="InterPro" id="IPR051219">
    <property type="entry name" value="Heterochromatin_chromo-domain"/>
</dbReference>
<dbReference type="GO" id="GO:0005634">
    <property type="term" value="C:nucleus"/>
    <property type="evidence" value="ECO:0007669"/>
    <property type="project" value="UniProtKB-SubCell"/>
</dbReference>
<dbReference type="GO" id="GO:0000792">
    <property type="term" value="C:heterochromatin"/>
    <property type="evidence" value="ECO:0007669"/>
    <property type="project" value="UniProtKB-ARBA"/>
</dbReference>
<dbReference type="SMART" id="SM00298">
    <property type="entry name" value="CHROMO"/>
    <property type="match status" value="2"/>
</dbReference>
<dbReference type="SMART" id="SM00300">
    <property type="entry name" value="ChSh"/>
    <property type="match status" value="1"/>
</dbReference>
<evidence type="ECO:0000313" key="6">
    <source>
        <dbReference type="Proteomes" id="UP000054047"/>
    </source>
</evidence>
<dbReference type="CDD" id="cd00034">
    <property type="entry name" value="CSD"/>
    <property type="match status" value="1"/>
</dbReference>
<reference evidence="5 6" key="1">
    <citation type="submission" date="2013-12" db="EMBL/GenBank/DDBJ databases">
        <title>Draft genome of the parsitic nematode Ancylostoma duodenale.</title>
        <authorList>
            <person name="Mitreva M."/>
        </authorList>
    </citation>
    <scope>NUCLEOTIDE SEQUENCE [LARGE SCALE GENOMIC DNA]</scope>
    <source>
        <strain evidence="5 6">Zhejiang</strain>
    </source>
</reference>
<evidence type="ECO:0000256" key="1">
    <source>
        <dbReference type="ARBA" id="ARBA00004123"/>
    </source>
</evidence>
<dbReference type="InterPro" id="IPR023779">
    <property type="entry name" value="Chromodomain_CS"/>
</dbReference>
<accession>A0A0C2FLJ7</accession>
<dbReference type="PROSITE" id="PS50013">
    <property type="entry name" value="CHROMO_2"/>
    <property type="match status" value="2"/>
</dbReference>
<dbReference type="InterPro" id="IPR000953">
    <property type="entry name" value="Chromo/chromo_shadow_dom"/>
</dbReference>
<dbReference type="OrthoDB" id="433924at2759"/>
<dbReference type="Pfam" id="PF00385">
    <property type="entry name" value="Chromo"/>
    <property type="match status" value="1"/>
</dbReference>
<dbReference type="InterPro" id="IPR008251">
    <property type="entry name" value="Chromo_shadow_dom"/>
</dbReference>
<evidence type="ECO:0000256" key="2">
    <source>
        <dbReference type="ARBA" id="ARBA00023242"/>
    </source>
</evidence>
<evidence type="ECO:0000259" key="4">
    <source>
        <dbReference type="PROSITE" id="PS50013"/>
    </source>
</evidence>
<feature type="non-terminal residue" evidence="5">
    <location>
        <position position="142"/>
    </location>
</feature>
<dbReference type="PANTHER" id="PTHR22812">
    <property type="entry name" value="CHROMOBOX PROTEIN"/>
    <property type="match status" value="1"/>
</dbReference>
<name>A0A0C2FLJ7_9BILA</name>
<protein>
    <submittedName>
        <fullName evidence="5">Chromo shadow domain protein</fullName>
    </submittedName>
</protein>
<keyword evidence="6" id="KW-1185">Reference proteome</keyword>
<dbReference type="InterPro" id="IPR023780">
    <property type="entry name" value="Chromo_domain"/>
</dbReference>
<evidence type="ECO:0000313" key="5">
    <source>
        <dbReference type="EMBL" id="KIH49465.1"/>
    </source>
</evidence>
<dbReference type="PROSITE" id="PS00598">
    <property type="entry name" value="CHROMO_1"/>
    <property type="match status" value="1"/>
</dbReference>
<feature type="domain" description="Chromo" evidence="4">
    <location>
        <begin position="21"/>
        <end position="80"/>
    </location>
</feature>
<dbReference type="SUPFAM" id="SSF54160">
    <property type="entry name" value="Chromo domain-like"/>
    <property type="match status" value="2"/>
</dbReference>
<dbReference type="InterPro" id="IPR017984">
    <property type="entry name" value="Chromo_dom_subgr"/>
</dbReference>
<dbReference type="Proteomes" id="UP000054047">
    <property type="component" value="Unassembled WGS sequence"/>
</dbReference>
<gene>
    <name evidence="5" type="ORF">ANCDUO_20460</name>
</gene>
<dbReference type="Gene3D" id="2.40.50.40">
    <property type="match status" value="2"/>
</dbReference>
<feature type="compositionally biased region" description="Basic and acidic residues" evidence="3">
    <location>
        <begin position="72"/>
        <end position="92"/>
    </location>
</feature>
<dbReference type="PRINTS" id="PR00504">
    <property type="entry name" value="CHROMODOMAIN"/>
</dbReference>
<evidence type="ECO:0000256" key="3">
    <source>
        <dbReference type="SAM" id="MobiDB-lite"/>
    </source>
</evidence>
<feature type="domain" description="Chromo" evidence="4">
    <location>
        <begin position="90"/>
        <end position="142"/>
    </location>
</feature>
<dbReference type="Pfam" id="PF01393">
    <property type="entry name" value="Chromo_shadow"/>
    <property type="match status" value="1"/>
</dbReference>
<organism evidence="5 6">
    <name type="scientific">Ancylostoma duodenale</name>
    <dbReference type="NCBI Taxonomy" id="51022"/>
    <lineage>
        <taxon>Eukaryota</taxon>
        <taxon>Metazoa</taxon>
        <taxon>Ecdysozoa</taxon>
        <taxon>Nematoda</taxon>
        <taxon>Chromadorea</taxon>
        <taxon>Rhabditida</taxon>
        <taxon>Rhabditina</taxon>
        <taxon>Rhabditomorpha</taxon>
        <taxon>Strongyloidea</taxon>
        <taxon>Ancylostomatidae</taxon>
        <taxon>Ancylostomatinae</taxon>
        <taxon>Ancylostoma</taxon>
    </lineage>
</organism>
<proteinExistence type="predicted"/>
<dbReference type="InterPro" id="IPR016197">
    <property type="entry name" value="Chromo-like_dom_sf"/>
</dbReference>